<dbReference type="EMBL" id="CM042016">
    <property type="protein sequence ID" value="KAI3700179.1"/>
    <property type="molecule type" value="Genomic_DNA"/>
</dbReference>
<protein>
    <submittedName>
        <fullName evidence="1">Uncharacterized protein</fullName>
    </submittedName>
</protein>
<proteinExistence type="predicted"/>
<dbReference type="Proteomes" id="UP001055811">
    <property type="component" value="Linkage Group LG08"/>
</dbReference>
<name>A0ACB8ZS74_CICIN</name>
<comment type="caution">
    <text evidence="1">The sequence shown here is derived from an EMBL/GenBank/DDBJ whole genome shotgun (WGS) entry which is preliminary data.</text>
</comment>
<evidence type="ECO:0000313" key="1">
    <source>
        <dbReference type="EMBL" id="KAI3700179.1"/>
    </source>
</evidence>
<sequence length="83" mass="9386">MQHQLAVGSWQLAVGSWQLAVGSWQLAVGSGTALQFTPHAYTVHHNGLLEKMEKQRDVELPDVEIETEEEYEYSFALMRKVAL</sequence>
<organism evidence="1 2">
    <name type="scientific">Cichorium intybus</name>
    <name type="common">Chicory</name>
    <dbReference type="NCBI Taxonomy" id="13427"/>
    <lineage>
        <taxon>Eukaryota</taxon>
        <taxon>Viridiplantae</taxon>
        <taxon>Streptophyta</taxon>
        <taxon>Embryophyta</taxon>
        <taxon>Tracheophyta</taxon>
        <taxon>Spermatophyta</taxon>
        <taxon>Magnoliopsida</taxon>
        <taxon>eudicotyledons</taxon>
        <taxon>Gunneridae</taxon>
        <taxon>Pentapetalae</taxon>
        <taxon>asterids</taxon>
        <taxon>campanulids</taxon>
        <taxon>Asterales</taxon>
        <taxon>Asteraceae</taxon>
        <taxon>Cichorioideae</taxon>
        <taxon>Cichorieae</taxon>
        <taxon>Cichoriinae</taxon>
        <taxon>Cichorium</taxon>
    </lineage>
</organism>
<accession>A0ACB8ZS74</accession>
<evidence type="ECO:0000313" key="2">
    <source>
        <dbReference type="Proteomes" id="UP001055811"/>
    </source>
</evidence>
<keyword evidence="2" id="KW-1185">Reference proteome</keyword>
<reference evidence="2" key="1">
    <citation type="journal article" date="2022" name="Mol. Ecol. Resour.">
        <title>The genomes of chicory, endive, great burdock and yacon provide insights into Asteraceae palaeo-polyploidization history and plant inulin production.</title>
        <authorList>
            <person name="Fan W."/>
            <person name="Wang S."/>
            <person name="Wang H."/>
            <person name="Wang A."/>
            <person name="Jiang F."/>
            <person name="Liu H."/>
            <person name="Zhao H."/>
            <person name="Xu D."/>
            <person name="Zhang Y."/>
        </authorList>
    </citation>
    <scope>NUCLEOTIDE SEQUENCE [LARGE SCALE GENOMIC DNA]</scope>
    <source>
        <strain evidence="2">cv. Punajuju</strain>
    </source>
</reference>
<reference evidence="1 2" key="2">
    <citation type="journal article" date="2022" name="Mol. Ecol. Resour.">
        <title>The genomes of chicory, endive, great burdock and yacon provide insights into Asteraceae paleo-polyploidization history and plant inulin production.</title>
        <authorList>
            <person name="Fan W."/>
            <person name="Wang S."/>
            <person name="Wang H."/>
            <person name="Wang A."/>
            <person name="Jiang F."/>
            <person name="Liu H."/>
            <person name="Zhao H."/>
            <person name="Xu D."/>
            <person name="Zhang Y."/>
        </authorList>
    </citation>
    <scope>NUCLEOTIDE SEQUENCE [LARGE SCALE GENOMIC DNA]</scope>
    <source>
        <strain evidence="2">cv. Punajuju</strain>
        <tissue evidence="1">Leaves</tissue>
    </source>
</reference>
<gene>
    <name evidence="1" type="ORF">L2E82_44800</name>
</gene>